<reference evidence="1 2" key="1">
    <citation type="journal article" date="2015" name="Nature">
        <title>rRNA introns, odd ribosomes, and small enigmatic genomes across a large radiation of phyla.</title>
        <authorList>
            <person name="Brown C.T."/>
            <person name="Hug L.A."/>
            <person name="Thomas B.C."/>
            <person name="Sharon I."/>
            <person name="Castelle C.J."/>
            <person name="Singh A."/>
            <person name="Wilkins M.J."/>
            <person name="Williams K.H."/>
            <person name="Banfield J.F."/>
        </authorList>
    </citation>
    <scope>NUCLEOTIDE SEQUENCE [LARGE SCALE GENOMIC DNA]</scope>
</reference>
<protein>
    <submittedName>
        <fullName evidence="1">Uncharacterized protein</fullName>
    </submittedName>
</protein>
<evidence type="ECO:0000313" key="1">
    <source>
        <dbReference type="EMBL" id="KKR69608.1"/>
    </source>
</evidence>
<evidence type="ECO:0000313" key="2">
    <source>
        <dbReference type="Proteomes" id="UP000034562"/>
    </source>
</evidence>
<dbReference type="EMBL" id="LBZK01000041">
    <property type="protein sequence ID" value="KKR69608.1"/>
    <property type="molecule type" value="Genomic_DNA"/>
</dbReference>
<accession>A0A0G0SXT7</accession>
<name>A0A0G0SXT7_9BACT</name>
<proteinExistence type="predicted"/>
<organism evidence="1 2">
    <name type="scientific">Candidatus Woesebacteria bacterium GW2011_GWA2_40_7b</name>
    <dbReference type="NCBI Taxonomy" id="1618563"/>
    <lineage>
        <taxon>Bacteria</taxon>
        <taxon>Candidatus Woeseibacteriota</taxon>
    </lineage>
</organism>
<comment type="caution">
    <text evidence="1">The sequence shown here is derived from an EMBL/GenBank/DDBJ whole genome shotgun (WGS) entry which is preliminary data.</text>
</comment>
<sequence>MRLVIQRVKKARVTRVADKKIAGQIETRRLVPKNYTVMDQRL</sequence>
<dbReference type="Proteomes" id="UP000034562">
    <property type="component" value="Unassembled WGS sequence"/>
</dbReference>
<gene>
    <name evidence="1" type="ORF">UU12_C0041G0009</name>
</gene>
<dbReference type="AlphaFoldDB" id="A0A0G0SXT7"/>